<feature type="non-terminal residue" evidence="1">
    <location>
        <position position="230"/>
    </location>
</feature>
<evidence type="ECO:0000313" key="2">
    <source>
        <dbReference type="Proteomes" id="UP000023152"/>
    </source>
</evidence>
<gene>
    <name evidence="1" type="ORF">RFI_26270</name>
</gene>
<sequence length="230" mass="26779">MKNLPSFQTLSSLSDNFYQAQCIVQKHEILVCGQGVCYSYFIPGNKYKLVCQYPNEYLYDGNHILKLPNKDDSKETILWLLGGPYGRISVMNYVSVWKKRGIDKTAGYNEWNPLLNSNKEPICISKKNYNYREVRTVIGGSNNHLLFITYYKSIDVFDLNTYKYVANVSLPIINRVNFNYFGSEPEKPFAVEMLPPIKNKKSKMLLFYESTGLSIEYDEDNKLFQFDNLR</sequence>
<dbReference type="Proteomes" id="UP000023152">
    <property type="component" value="Unassembled WGS sequence"/>
</dbReference>
<evidence type="ECO:0000313" key="1">
    <source>
        <dbReference type="EMBL" id="ETO11106.1"/>
    </source>
</evidence>
<accession>X6MBP9</accession>
<name>X6MBP9_RETFI</name>
<dbReference type="AlphaFoldDB" id="X6MBP9"/>
<organism evidence="1 2">
    <name type="scientific">Reticulomyxa filosa</name>
    <dbReference type="NCBI Taxonomy" id="46433"/>
    <lineage>
        <taxon>Eukaryota</taxon>
        <taxon>Sar</taxon>
        <taxon>Rhizaria</taxon>
        <taxon>Retaria</taxon>
        <taxon>Foraminifera</taxon>
        <taxon>Monothalamids</taxon>
        <taxon>Reticulomyxidae</taxon>
        <taxon>Reticulomyxa</taxon>
    </lineage>
</organism>
<reference evidence="1 2" key="1">
    <citation type="journal article" date="2013" name="Curr. Biol.">
        <title>The Genome of the Foraminiferan Reticulomyxa filosa.</title>
        <authorList>
            <person name="Glockner G."/>
            <person name="Hulsmann N."/>
            <person name="Schleicher M."/>
            <person name="Noegel A.A."/>
            <person name="Eichinger L."/>
            <person name="Gallinger C."/>
            <person name="Pawlowski J."/>
            <person name="Sierra R."/>
            <person name="Euteneuer U."/>
            <person name="Pillet L."/>
            <person name="Moustafa A."/>
            <person name="Platzer M."/>
            <person name="Groth M."/>
            <person name="Szafranski K."/>
            <person name="Schliwa M."/>
        </authorList>
    </citation>
    <scope>NUCLEOTIDE SEQUENCE [LARGE SCALE GENOMIC DNA]</scope>
</reference>
<dbReference type="EMBL" id="ASPP01022771">
    <property type="protein sequence ID" value="ETO11106.1"/>
    <property type="molecule type" value="Genomic_DNA"/>
</dbReference>
<proteinExistence type="predicted"/>
<comment type="caution">
    <text evidence="1">The sequence shown here is derived from an EMBL/GenBank/DDBJ whole genome shotgun (WGS) entry which is preliminary data.</text>
</comment>
<protein>
    <submittedName>
        <fullName evidence="1">Uncharacterized protein</fullName>
    </submittedName>
</protein>
<keyword evidence="2" id="KW-1185">Reference proteome</keyword>